<dbReference type="RefSeq" id="WP_121205962.1">
    <property type="nucleotide sequence ID" value="NZ_RBZP01000025.1"/>
</dbReference>
<dbReference type="Pfam" id="PF12833">
    <property type="entry name" value="HTH_18"/>
    <property type="match status" value="1"/>
</dbReference>
<dbReference type="SMART" id="SM00448">
    <property type="entry name" value="REC"/>
    <property type="match status" value="1"/>
</dbReference>
<dbReference type="PROSITE" id="PS50110">
    <property type="entry name" value="RESPONSE_REGULATORY"/>
    <property type="match status" value="1"/>
</dbReference>
<reference evidence="7 8" key="1">
    <citation type="journal article" date="2016" name="Int. J. Syst. Evol. Microbiol.">
        <title>Oceanobacillus halophilus sp. nov., a novel moderately halophilic bacterium from a hypersaline lake.</title>
        <authorList>
            <person name="Amoozegar M.A."/>
            <person name="Bagheri M."/>
            <person name="Makhdoumi A."/>
            <person name="Nikou M.M."/>
            <person name="Fazeli S.A.S."/>
            <person name="Schumann P."/>
            <person name="Sproer C."/>
            <person name="Sanchez-Porro C."/>
            <person name="Ventosa A."/>
        </authorList>
    </citation>
    <scope>NUCLEOTIDE SEQUENCE [LARGE SCALE GENOMIC DNA]</scope>
    <source>
        <strain evidence="7 8">DSM 23996</strain>
    </source>
</reference>
<evidence type="ECO:0000313" key="8">
    <source>
        <dbReference type="Proteomes" id="UP000269301"/>
    </source>
</evidence>
<dbReference type="GO" id="GO:0000160">
    <property type="term" value="P:phosphorelay signal transduction system"/>
    <property type="evidence" value="ECO:0007669"/>
    <property type="project" value="InterPro"/>
</dbReference>
<dbReference type="Gene3D" id="1.10.10.60">
    <property type="entry name" value="Homeodomain-like"/>
    <property type="match status" value="2"/>
</dbReference>
<evidence type="ECO:0000256" key="4">
    <source>
        <dbReference type="PROSITE-ProRule" id="PRU00169"/>
    </source>
</evidence>
<evidence type="ECO:0000259" key="6">
    <source>
        <dbReference type="PROSITE" id="PS50110"/>
    </source>
</evidence>
<dbReference type="InterPro" id="IPR018060">
    <property type="entry name" value="HTH_AraC"/>
</dbReference>
<dbReference type="AlphaFoldDB" id="A0A494ZT31"/>
<protein>
    <submittedName>
        <fullName evidence="7">AraC family transcriptional regulator</fullName>
    </submittedName>
</protein>
<keyword evidence="8" id="KW-1185">Reference proteome</keyword>
<evidence type="ECO:0000259" key="5">
    <source>
        <dbReference type="PROSITE" id="PS01124"/>
    </source>
</evidence>
<comment type="caution">
    <text evidence="7">The sequence shown here is derived from an EMBL/GenBank/DDBJ whole genome shotgun (WGS) entry which is preliminary data.</text>
</comment>
<dbReference type="PANTHER" id="PTHR43280:SF2">
    <property type="entry name" value="HTH-TYPE TRANSCRIPTIONAL REGULATOR EXSA"/>
    <property type="match status" value="1"/>
</dbReference>
<keyword evidence="1" id="KW-0805">Transcription regulation</keyword>
<dbReference type="Gene3D" id="3.40.50.2300">
    <property type="match status" value="1"/>
</dbReference>
<dbReference type="SUPFAM" id="SSF46689">
    <property type="entry name" value="Homeodomain-like"/>
    <property type="match status" value="2"/>
</dbReference>
<organism evidence="7 8">
    <name type="scientific">Oceanobacillus halophilus</name>
    <dbReference type="NCBI Taxonomy" id="930130"/>
    <lineage>
        <taxon>Bacteria</taxon>
        <taxon>Bacillati</taxon>
        <taxon>Bacillota</taxon>
        <taxon>Bacilli</taxon>
        <taxon>Bacillales</taxon>
        <taxon>Bacillaceae</taxon>
        <taxon>Oceanobacillus</taxon>
    </lineage>
</organism>
<gene>
    <name evidence="7" type="ORF">D8M06_17935</name>
</gene>
<keyword evidence="4" id="KW-0597">Phosphoprotein</keyword>
<keyword evidence="3" id="KW-0804">Transcription</keyword>
<proteinExistence type="predicted"/>
<dbReference type="SMART" id="SM00342">
    <property type="entry name" value="HTH_ARAC"/>
    <property type="match status" value="1"/>
</dbReference>
<evidence type="ECO:0000256" key="1">
    <source>
        <dbReference type="ARBA" id="ARBA00023015"/>
    </source>
</evidence>
<dbReference type="SUPFAM" id="SSF52172">
    <property type="entry name" value="CheY-like"/>
    <property type="match status" value="1"/>
</dbReference>
<dbReference type="EMBL" id="RBZP01000025">
    <property type="protein sequence ID" value="RKQ29260.1"/>
    <property type="molecule type" value="Genomic_DNA"/>
</dbReference>
<dbReference type="GO" id="GO:0043565">
    <property type="term" value="F:sequence-specific DNA binding"/>
    <property type="evidence" value="ECO:0007669"/>
    <property type="project" value="InterPro"/>
</dbReference>
<dbReference type="InterPro" id="IPR011006">
    <property type="entry name" value="CheY-like_superfamily"/>
</dbReference>
<feature type="domain" description="HTH araC/xylS-type" evidence="5">
    <location>
        <begin position="234"/>
        <end position="332"/>
    </location>
</feature>
<evidence type="ECO:0000256" key="3">
    <source>
        <dbReference type="ARBA" id="ARBA00023163"/>
    </source>
</evidence>
<dbReference type="InterPro" id="IPR001789">
    <property type="entry name" value="Sig_transdc_resp-reg_receiver"/>
</dbReference>
<keyword evidence="2" id="KW-0238">DNA-binding</keyword>
<evidence type="ECO:0000313" key="7">
    <source>
        <dbReference type="EMBL" id="RKQ29260.1"/>
    </source>
</evidence>
<feature type="modified residue" description="4-aspartylphosphate" evidence="4">
    <location>
        <position position="55"/>
    </location>
</feature>
<dbReference type="Proteomes" id="UP000269301">
    <property type="component" value="Unassembled WGS sequence"/>
</dbReference>
<evidence type="ECO:0000256" key="2">
    <source>
        <dbReference type="ARBA" id="ARBA00023125"/>
    </source>
</evidence>
<dbReference type="PRINTS" id="PR00032">
    <property type="entry name" value="HTHARAC"/>
</dbReference>
<dbReference type="GO" id="GO:0003700">
    <property type="term" value="F:DNA-binding transcription factor activity"/>
    <property type="evidence" value="ECO:0007669"/>
    <property type="project" value="InterPro"/>
</dbReference>
<dbReference type="Pfam" id="PF00072">
    <property type="entry name" value="Response_reg"/>
    <property type="match status" value="1"/>
</dbReference>
<dbReference type="InterPro" id="IPR009057">
    <property type="entry name" value="Homeodomain-like_sf"/>
</dbReference>
<sequence length="354" mass="41277">MLTILLVDDEYLEREAFKKLVDKIDMEAAIIGEAVNGEEAVSLARNLDPDYIFIDERLPKLRGSEAAKIIKENNPNQRIYLMTIHTKSEFASSNNSIDGIISKPIRQKYIQTILSSYKINHDEILYSKGGLLQHLLQAIQMEDYRESRDWLSQLVQQLLKMDRGIENFHSAVKIIMESMLAICEAKGLLRYIPDQNWEQEITTYNAGILLENFLKDIFQVIIEKQPVTSKREINLILNYIELHYMEGISLEDIAEFVHLSPHYVSRLFKREVQTTFVNYVTDRKIEHAKVLLKNTDIPVVNIAMKLSFQEHTYFSKVFKKAVGQTPTEYRNQFRNAQPNLSNAFNNKIHMNWYI</sequence>
<accession>A0A494ZT31</accession>
<dbReference type="PROSITE" id="PS01124">
    <property type="entry name" value="HTH_ARAC_FAMILY_2"/>
    <property type="match status" value="1"/>
</dbReference>
<feature type="domain" description="Response regulatory" evidence="6">
    <location>
        <begin position="3"/>
        <end position="118"/>
    </location>
</feature>
<dbReference type="SUPFAM" id="SSF58100">
    <property type="entry name" value="Bacterial hemolysins"/>
    <property type="match status" value="1"/>
</dbReference>
<dbReference type="OrthoDB" id="159632at2"/>
<name>A0A494ZT31_9BACI</name>
<dbReference type="InterPro" id="IPR020449">
    <property type="entry name" value="Tscrpt_reg_AraC-type_HTH"/>
</dbReference>
<dbReference type="PANTHER" id="PTHR43280">
    <property type="entry name" value="ARAC-FAMILY TRANSCRIPTIONAL REGULATOR"/>
    <property type="match status" value="1"/>
</dbReference>